<feature type="region of interest" description="Disordered" evidence="10">
    <location>
        <begin position="38"/>
        <end position="67"/>
    </location>
</feature>
<keyword evidence="13" id="KW-1185">Reference proteome</keyword>
<dbReference type="CDD" id="cd00086">
    <property type="entry name" value="homeodomain"/>
    <property type="match status" value="1"/>
</dbReference>
<comment type="caution">
    <text evidence="12">The sequence shown here is derived from an EMBL/GenBank/DDBJ whole genome shotgun (WGS) entry which is preliminary data.</text>
</comment>
<evidence type="ECO:0000256" key="10">
    <source>
        <dbReference type="SAM" id="MobiDB-lite"/>
    </source>
</evidence>
<evidence type="ECO:0000256" key="4">
    <source>
        <dbReference type="ARBA" id="ARBA00023125"/>
    </source>
</evidence>
<organism evidence="12 13">
    <name type="scientific">Salvia divinorum</name>
    <name type="common">Maria pastora</name>
    <name type="synonym">Diviner's sage</name>
    <dbReference type="NCBI Taxonomy" id="28513"/>
    <lineage>
        <taxon>Eukaryota</taxon>
        <taxon>Viridiplantae</taxon>
        <taxon>Streptophyta</taxon>
        <taxon>Embryophyta</taxon>
        <taxon>Tracheophyta</taxon>
        <taxon>Spermatophyta</taxon>
        <taxon>Magnoliopsida</taxon>
        <taxon>eudicotyledons</taxon>
        <taxon>Gunneridae</taxon>
        <taxon>Pentapetalae</taxon>
        <taxon>asterids</taxon>
        <taxon>lamiids</taxon>
        <taxon>Lamiales</taxon>
        <taxon>Lamiaceae</taxon>
        <taxon>Nepetoideae</taxon>
        <taxon>Mentheae</taxon>
        <taxon>Salviinae</taxon>
        <taxon>Salvia</taxon>
        <taxon>Salvia subgen. Calosphace</taxon>
    </lineage>
</organism>
<keyword evidence="7 8" id="KW-0539">Nucleus</keyword>
<dbReference type="InterPro" id="IPR050762">
    <property type="entry name" value="HD-ZIP_Homeobox_LZ_Class_II"/>
</dbReference>
<dbReference type="PROSITE" id="PS00027">
    <property type="entry name" value="HOMEOBOX_1"/>
    <property type="match status" value="1"/>
</dbReference>
<dbReference type="SMART" id="SM00389">
    <property type="entry name" value="HOX"/>
    <property type="match status" value="1"/>
</dbReference>
<sequence>MEILPPNSTCLELSIAMPGFSSFPSSEAKGENKLLDINEAPSRSEEECVEEEDEDGGSAGPVPRKKLRLAKDQSRRLEQSFLQNQTLNPKEKEALAMELGLNPRQVEVWFQNRRARSKTKQTEIECEYLKRWLGALTEQNRKLQKEVEDLRLIKAAPIAGGGNRPPQASALTMCPRCERVTTTTATASI</sequence>
<keyword evidence="6" id="KW-0804">Transcription</keyword>
<dbReference type="PRINTS" id="PR00031">
    <property type="entry name" value="HTHREPRESSR"/>
</dbReference>
<evidence type="ECO:0000256" key="6">
    <source>
        <dbReference type="ARBA" id="ARBA00023163"/>
    </source>
</evidence>
<dbReference type="InterPro" id="IPR009057">
    <property type="entry name" value="Homeodomain-like_sf"/>
</dbReference>
<evidence type="ECO:0000256" key="5">
    <source>
        <dbReference type="ARBA" id="ARBA00023155"/>
    </source>
</evidence>
<dbReference type="InterPro" id="IPR003106">
    <property type="entry name" value="Leu_zip_homeo"/>
</dbReference>
<comment type="similarity">
    <text evidence="2">Belongs to the HD-ZIP homeobox family. Class II subfamily.</text>
</comment>
<comment type="subcellular location">
    <subcellularLocation>
        <location evidence="1 8 9">Nucleus</location>
    </subcellularLocation>
</comment>
<dbReference type="InterPro" id="IPR017970">
    <property type="entry name" value="Homeobox_CS"/>
</dbReference>
<feature type="DNA-binding region" description="Homeobox" evidence="8">
    <location>
        <begin position="62"/>
        <end position="121"/>
    </location>
</feature>
<evidence type="ECO:0000313" key="12">
    <source>
        <dbReference type="EMBL" id="KAL1531933.1"/>
    </source>
</evidence>
<reference evidence="12 13" key="1">
    <citation type="submission" date="2024-06" db="EMBL/GenBank/DDBJ databases">
        <title>A chromosome level genome sequence of Diviner's sage (Salvia divinorum).</title>
        <authorList>
            <person name="Ford S.A."/>
            <person name="Ro D.-K."/>
            <person name="Ness R.W."/>
            <person name="Phillips M.A."/>
        </authorList>
    </citation>
    <scope>NUCLEOTIDE SEQUENCE [LARGE SCALE GENOMIC DNA]</scope>
    <source>
        <strain evidence="12">SAF-2024a</strain>
        <tissue evidence="12">Leaf</tissue>
    </source>
</reference>
<evidence type="ECO:0000256" key="2">
    <source>
        <dbReference type="ARBA" id="ARBA00006074"/>
    </source>
</evidence>
<dbReference type="SUPFAM" id="SSF46689">
    <property type="entry name" value="Homeodomain-like"/>
    <property type="match status" value="1"/>
</dbReference>
<accession>A0ABD1FMM4</accession>
<evidence type="ECO:0000256" key="1">
    <source>
        <dbReference type="ARBA" id="ARBA00004123"/>
    </source>
</evidence>
<feature type="compositionally biased region" description="Acidic residues" evidence="10">
    <location>
        <begin position="47"/>
        <end position="56"/>
    </location>
</feature>
<name>A0ABD1FMM4_SALDI</name>
<feature type="domain" description="Homeobox" evidence="11">
    <location>
        <begin position="60"/>
        <end position="120"/>
    </location>
</feature>
<dbReference type="SMART" id="SM00340">
    <property type="entry name" value="HALZ"/>
    <property type="match status" value="1"/>
</dbReference>
<keyword evidence="5 8" id="KW-0371">Homeobox</keyword>
<dbReference type="Gene3D" id="1.10.10.60">
    <property type="entry name" value="Homeodomain-like"/>
    <property type="match status" value="1"/>
</dbReference>
<dbReference type="PANTHER" id="PTHR45714:SF8">
    <property type="entry name" value="HOMEOBOX-LEUCINE ZIPPER PROTEIN ATHB-17"/>
    <property type="match status" value="1"/>
</dbReference>
<dbReference type="EMBL" id="JBEAFC010000014">
    <property type="protein sequence ID" value="KAL1531933.1"/>
    <property type="molecule type" value="Genomic_DNA"/>
</dbReference>
<dbReference type="GO" id="GO:0005634">
    <property type="term" value="C:nucleus"/>
    <property type="evidence" value="ECO:0007669"/>
    <property type="project" value="UniProtKB-SubCell"/>
</dbReference>
<dbReference type="AlphaFoldDB" id="A0ABD1FMM4"/>
<dbReference type="PANTHER" id="PTHR45714">
    <property type="entry name" value="HOMEOBOX-LEUCINE ZIPPER PROTEIN HAT14"/>
    <property type="match status" value="1"/>
</dbReference>
<evidence type="ECO:0000256" key="8">
    <source>
        <dbReference type="PROSITE-ProRule" id="PRU00108"/>
    </source>
</evidence>
<evidence type="ECO:0000259" key="11">
    <source>
        <dbReference type="PROSITE" id="PS50071"/>
    </source>
</evidence>
<evidence type="ECO:0000256" key="9">
    <source>
        <dbReference type="RuleBase" id="RU000682"/>
    </source>
</evidence>
<dbReference type="Proteomes" id="UP001567538">
    <property type="component" value="Unassembled WGS sequence"/>
</dbReference>
<evidence type="ECO:0000256" key="7">
    <source>
        <dbReference type="ARBA" id="ARBA00023242"/>
    </source>
</evidence>
<proteinExistence type="inferred from homology"/>
<dbReference type="InterPro" id="IPR000047">
    <property type="entry name" value="HTH_motif"/>
</dbReference>
<evidence type="ECO:0000256" key="3">
    <source>
        <dbReference type="ARBA" id="ARBA00023015"/>
    </source>
</evidence>
<dbReference type="GO" id="GO:0003677">
    <property type="term" value="F:DNA binding"/>
    <property type="evidence" value="ECO:0007669"/>
    <property type="project" value="UniProtKB-UniRule"/>
</dbReference>
<gene>
    <name evidence="12" type="primary">ATHB17</name>
    <name evidence="12" type="ORF">AAHA92_32014</name>
</gene>
<keyword evidence="3" id="KW-0805">Transcription regulation</keyword>
<evidence type="ECO:0000313" key="13">
    <source>
        <dbReference type="Proteomes" id="UP001567538"/>
    </source>
</evidence>
<keyword evidence="4 8" id="KW-0238">DNA-binding</keyword>
<dbReference type="PROSITE" id="PS50071">
    <property type="entry name" value="HOMEOBOX_2"/>
    <property type="match status" value="1"/>
</dbReference>
<dbReference type="Pfam" id="PF00046">
    <property type="entry name" value="Homeodomain"/>
    <property type="match status" value="1"/>
</dbReference>
<protein>
    <submittedName>
        <fullName evidence="12">Homeobox-leucine zipper protein ATHB-17</fullName>
    </submittedName>
</protein>
<dbReference type="FunFam" id="1.10.10.60:FF:000577">
    <property type="entry name" value="Homeobox-leucine zipper protein 18"/>
    <property type="match status" value="1"/>
</dbReference>
<dbReference type="InterPro" id="IPR001356">
    <property type="entry name" value="HD"/>
</dbReference>